<reference evidence="6" key="1">
    <citation type="submission" date="2016-11" db="EMBL/GenBank/DDBJ databases">
        <authorList>
            <person name="Shukria A."/>
            <person name="Stevens D.C."/>
        </authorList>
    </citation>
    <scope>NUCLEOTIDE SEQUENCE [LARGE SCALE GENOMIC DNA]</scope>
    <source>
        <strain evidence="6">Cbfe23</strain>
    </source>
</reference>
<dbReference type="GO" id="GO:0016491">
    <property type="term" value="F:oxidoreductase activity"/>
    <property type="evidence" value="ECO:0007669"/>
    <property type="project" value="UniProtKB-KW"/>
</dbReference>
<protein>
    <submittedName>
        <fullName evidence="5">Oxidoreductase</fullName>
    </submittedName>
</protein>
<dbReference type="PRINTS" id="PR00080">
    <property type="entry name" value="SDRFAMILY"/>
</dbReference>
<dbReference type="PRINTS" id="PR00081">
    <property type="entry name" value="GDHRDH"/>
</dbReference>
<accession>A0A1L9BD15</accession>
<dbReference type="Proteomes" id="UP000182229">
    <property type="component" value="Unassembled WGS sequence"/>
</dbReference>
<dbReference type="InterPro" id="IPR057326">
    <property type="entry name" value="KR_dom"/>
</dbReference>
<dbReference type="Gene3D" id="3.40.50.720">
    <property type="entry name" value="NAD(P)-binding Rossmann-like Domain"/>
    <property type="match status" value="1"/>
</dbReference>
<comment type="similarity">
    <text evidence="1 3">Belongs to the short-chain dehydrogenases/reductases (SDR) family.</text>
</comment>
<evidence type="ECO:0000259" key="4">
    <source>
        <dbReference type="SMART" id="SM00822"/>
    </source>
</evidence>
<dbReference type="InterPro" id="IPR002347">
    <property type="entry name" value="SDR_fam"/>
</dbReference>
<keyword evidence="6" id="KW-1185">Reference proteome</keyword>
<dbReference type="RefSeq" id="WP_071898776.1">
    <property type="nucleotide sequence ID" value="NZ_MPIN01000003.1"/>
</dbReference>
<evidence type="ECO:0000256" key="2">
    <source>
        <dbReference type="ARBA" id="ARBA00023002"/>
    </source>
</evidence>
<dbReference type="Pfam" id="PF00106">
    <property type="entry name" value="adh_short"/>
    <property type="match status" value="1"/>
</dbReference>
<dbReference type="OrthoDB" id="658698at2"/>
<dbReference type="PANTHER" id="PTHR44196">
    <property type="entry name" value="DEHYDROGENASE/REDUCTASE SDR FAMILY MEMBER 7B"/>
    <property type="match status" value="1"/>
</dbReference>
<dbReference type="InterPro" id="IPR020904">
    <property type="entry name" value="Sc_DH/Rdtase_CS"/>
</dbReference>
<evidence type="ECO:0000313" key="5">
    <source>
        <dbReference type="EMBL" id="OJH40141.1"/>
    </source>
</evidence>
<evidence type="ECO:0000313" key="6">
    <source>
        <dbReference type="Proteomes" id="UP000182229"/>
    </source>
</evidence>
<dbReference type="AlphaFoldDB" id="A0A1L9BD15"/>
<organism evidence="5 6">
    <name type="scientific">Cystobacter ferrugineus</name>
    <dbReference type="NCBI Taxonomy" id="83449"/>
    <lineage>
        <taxon>Bacteria</taxon>
        <taxon>Pseudomonadati</taxon>
        <taxon>Myxococcota</taxon>
        <taxon>Myxococcia</taxon>
        <taxon>Myxococcales</taxon>
        <taxon>Cystobacterineae</taxon>
        <taxon>Archangiaceae</taxon>
        <taxon>Cystobacter</taxon>
    </lineage>
</organism>
<dbReference type="PANTHER" id="PTHR44196:SF3">
    <property type="entry name" value="SHORT CHAIN DEHYDROGENASE FAMILY PROTEIN"/>
    <property type="match status" value="1"/>
</dbReference>
<reference evidence="5 6" key="2">
    <citation type="submission" date="2016-12" db="EMBL/GenBank/DDBJ databases">
        <title>Draft Genome Sequence of Cystobacter ferrugineus Strain Cbfe23.</title>
        <authorList>
            <person name="Akbar S."/>
            <person name="Dowd S.E."/>
            <person name="Stevens D.C."/>
        </authorList>
    </citation>
    <scope>NUCLEOTIDE SEQUENCE [LARGE SCALE GENOMIC DNA]</scope>
    <source>
        <strain evidence="5 6">Cbfe23</strain>
    </source>
</reference>
<dbReference type="PIRSF" id="PIRSF000126">
    <property type="entry name" value="11-beta-HSD1"/>
    <property type="match status" value="1"/>
</dbReference>
<name>A0A1L9BD15_9BACT</name>
<comment type="caution">
    <text evidence="5">The sequence shown here is derived from an EMBL/GenBank/DDBJ whole genome shotgun (WGS) entry which is preliminary data.</text>
</comment>
<dbReference type="STRING" id="83449.BON30_13865"/>
<dbReference type="EMBL" id="MPIN01000003">
    <property type="protein sequence ID" value="OJH40141.1"/>
    <property type="molecule type" value="Genomic_DNA"/>
</dbReference>
<dbReference type="PROSITE" id="PS00061">
    <property type="entry name" value="ADH_SHORT"/>
    <property type="match status" value="1"/>
</dbReference>
<sequence>MAESSYRTALITGASSGLGRGLALWFARRGVKVYAAARRKENLEALAQQARAAHAHIEPVELDIAQADATLARVRELDDACEGLDLIVANAGYGQETSGKRIKWETVKQTIDVNVSGTAATLSAVLPRMVERKRGHVVGVASMAAFRGLPRNAAYSASKAFLHIFMESLRVDLQGTGVKVSCLYPGFVKSEMTAQNKFAMPFLLETEAAVELMGQAILRGEAEYAFPWQMKGVMGLVKHLPNGLFDGIARRAR</sequence>
<proteinExistence type="inferred from homology"/>
<evidence type="ECO:0000256" key="3">
    <source>
        <dbReference type="RuleBase" id="RU000363"/>
    </source>
</evidence>
<dbReference type="GO" id="GO:0016020">
    <property type="term" value="C:membrane"/>
    <property type="evidence" value="ECO:0007669"/>
    <property type="project" value="TreeGrafter"/>
</dbReference>
<keyword evidence="2" id="KW-0560">Oxidoreductase</keyword>
<evidence type="ECO:0000256" key="1">
    <source>
        <dbReference type="ARBA" id="ARBA00006484"/>
    </source>
</evidence>
<dbReference type="SUPFAM" id="SSF51735">
    <property type="entry name" value="NAD(P)-binding Rossmann-fold domains"/>
    <property type="match status" value="1"/>
</dbReference>
<feature type="domain" description="Ketoreductase" evidence="4">
    <location>
        <begin position="7"/>
        <end position="191"/>
    </location>
</feature>
<gene>
    <name evidence="5" type="ORF">BON30_13865</name>
</gene>
<dbReference type="SMART" id="SM00822">
    <property type="entry name" value="PKS_KR"/>
    <property type="match status" value="1"/>
</dbReference>
<dbReference type="InterPro" id="IPR036291">
    <property type="entry name" value="NAD(P)-bd_dom_sf"/>
</dbReference>